<evidence type="ECO:0000313" key="1">
    <source>
        <dbReference type="EMBL" id="OBZ72690.1"/>
    </source>
</evidence>
<name>A0A1C7M713_GRIFR</name>
<organism evidence="1 2">
    <name type="scientific">Grifola frondosa</name>
    <name type="common">Maitake</name>
    <name type="synonym">Polyporus frondosus</name>
    <dbReference type="NCBI Taxonomy" id="5627"/>
    <lineage>
        <taxon>Eukaryota</taxon>
        <taxon>Fungi</taxon>
        <taxon>Dikarya</taxon>
        <taxon>Basidiomycota</taxon>
        <taxon>Agaricomycotina</taxon>
        <taxon>Agaricomycetes</taxon>
        <taxon>Polyporales</taxon>
        <taxon>Grifolaceae</taxon>
        <taxon>Grifola</taxon>
    </lineage>
</organism>
<protein>
    <submittedName>
        <fullName evidence="1">Uncharacterized protein</fullName>
    </submittedName>
</protein>
<dbReference type="AlphaFoldDB" id="A0A1C7M713"/>
<reference evidence="1 2" key="1">
    <citation type="submission" date="2016-03" db="EMBL/GenBank/DDBJ databases">
        <title>Whole genome sequencing of Grifola frondosa 9006-11.</title>
        <authorList>
            <person name="Min B."/>
            <person name="Park H."/>
            <person name="Kim J.-G."/>
            <person name="Cho H."/>
            <person name="Oh Y.-L."/>
            <person name="Kong W.-S."/>
            <person name="Choi I.-G."/>
        </authorList>
    </citation>
    <scope>NUCLEOTIDE SEQUENCE [LARGE SCALE GENOMIC DNA]</scope>
    <source>
        <strain evidence="1 2">9006-11</strain>
    </source>
</reference>
<comment type="caution">
    <text evidence="1">The sequence shown here is derived from an EMBL/GenBank/DDBJ whole genome shotgun (WGS) entry which is preliminary data.</text>
</comment>
<accession>A0A1C7M713</accession>
<dbReference type="Proteomes" id="UP000092993">
    <property type="component" value="Unassembled WGS sequence"/>
</dbReference>
<dbReference type="EMBL" id="LUGG01000009">
    <property type="protein sequence ID" value="OBZ72690.1"/>
    <property type="molecule type" value="Genomic_DNA"/>
</dbReference>
<evidence type="ECO:0000313" key="2">
    <source>
        <dbReference type="Proteomes" id="UP000092993"/>
    </source>
</evidence>
<gene>
    <name evidence="1" type="ORF">A0H81_07534</name>
</gene>
<keyword evidence="2" id="KW-1185">Reference proteome</keyword>
<sequence length="80" mass="9369">MPRICDKRIFHTFTYLGWMPWGVPILCSTEFGRELELYSTIDPQKLVERDVTKPISPLHTPRIKLLFLTASDSFDCRNII</sequence>
<proteinExistence type="predicted"/>